<reference evidence="1" key="2">
    <citation type="submission" date="2015-03" db="UniProtKB">
        <authorList>
            <consortium name="EnsemblPlants"/>
        </authorList>
    </citation>
    <scope>IDENTIFICATION</scope>
</reference>
<evidence type="ECO:0000313" key="2">
    <source>
        <dbReference type="Proteomes" id="UP000032141"/>
    </source>
</evidence>
<dbReference type="AlphaFoldDB" id="A0A0D3AX94"/>
<reference evidence="1 2" key="1">
    <citation type="journal article" date="2014" name="Genome Biol.">
        <title>Transcriptome and methylome profiling reveals relics of genome dominance in the mesopolyploid Brassica oleracea.</title>
        <authorList>
            <person name="Parkin I.A."/>
            <person name="Koh C."/>
            <person name="Tang H."/>
            <person name="Robinson S.J."/>
            <person name="Kagale S."/>
            <person name="Clarke W.E."/>
            <person name="Town C.D."/>
            <person name="Nixon J."/>
            <person name="Krishnakumar V."/>
            <person name="Bidwell S.L."/>
            <person name="Denoeud F."/>
            <person name="Belcram H."/>
            <person name="Links M.G."/>
            <person name="Just J."/>
            <person name="Clarke C."/>
            <person name="Bender T."/>
            <person name="Huebert T."/>
            <person name="Mason A.S."/>
            <person name="Pires J.C."/>
            <person name="Barker G."/>
            <person name="Moore J."/>
            <person name="Walley P.G."/>
            <person name="Manoli S."/>
            <person name="Batley J."/>
            <person name="Edwards D."/>
            <person name="Nelson M.N."/>
            <person name="Wang X."/>
            <person name="Paterson A.H."/>
            <person name="King G."/>
            <person name="Bancroft I."/>
            <person name="Chalhoub B."/>
            <person name="Sharpe A.G."/>
        </authorList>
    </citation>
    <scope>NUCLEOTIDE SEQUENCE</scope>
    <source>
        <strain evidence="1 2">cv. TO1000</strain>
    </source>
</reference>
<proteinExistence type="predicted"/>
<dbReference type="EnsemblPlants" id="Bo2g155300.1">
    <property type="protein sequence ID" value="Bo2g155300.1"/>
    <property type="gene ID" value="Bo2g155300"/>
</dbReference>
<name>A0A0D3AX94_BRAOL</name>
<evidence type="ECO:0000313" key="1">
    <source>
        <dbReference type="EnsemblPlants" id="Bo2g155300.1"/>
    </source>
</evidence>
<dbReference type="Proteomes" id="UP000032141">
    <property type="component" value="Chromosome C2"/>
</dbReference>
<dbReference type="HOGENOM" id="CLU_2029920_0_0_1"/>
<dbReference type="eggNOG" id="KOG4197">
    <property type="taxonomic scope" value="Eukaryota"/>
</dbReference>
<sequence length="122" mass="13752">MYSRIRLAANKTFSTTSVSRRVSSRASTDTSSLSHHNSLEEILRKNGPRLSVPSLLQQRVDSGHAVTLPELRFITNRLIKSNRHDLALQVRKCLMLRIFEDKSGVSLHSPGVGASSWWFLHV</sequence>
<dbReference type="Gramene" id="Bo2g155300.1">
    <property type="protein sequence ID" value="Bo2g155300.1"/>
    <property type="gene ID" value="Bo2g155300"/>
</dbReference>
<keyword evidence="2" id="KW-1185">Reference proteome</keyword>
<organism evidence="1 2">
    <name type="scientific">Brassica oleracea var. oleracea</name>
    <dbReference type="NCBI Taxonomy" id="109376"/>
    <lineage>
        <taxon>Eukaryota</taxon>
        <taxon>Viridiplantae</taxon>
        <taxon>Streptophyta</taxon>
        <taxon>Embryophyta</taxon>
        <taxon>Tracheophyta</taxon>
        <taxon>Spermatophyta</taxon>
        <taxon>Magnoliopsida</taxon>
        <taxon>eudicotyledons</taxon>
        <taxon>Gunneridae</taxon>
        <taxon>Pentapetalae</taxon>
        <taxon>rosids</taxon>
        <taxon>malvids</taxon>
        <taxon>Brassicales</taxon>
        <taxon>Brassicaceae</taxon>
        <taxon>Brassiceae</taxon>
        <taxon>Brassica</taxon>
    </lineage>
</organism>
<protein>
    <submittedName>
        <fullName evidence="1">Uncharacterized protein</fullName>
    </submittedName>
</protein>
<accession>A0A0D3AX94</accession>